<dbReference type="InterPro" id="IPR041583">
    <property type="entry name" value="TetR_C_31"/>
</dbReference>
<name>A0A7X5UU53_9PSEU</name>
<dbReference type="PROSITE" id="PS50977">
    <property type="entry name" value="HTH_TETR_2"/>
    <property type="match status" value="1"/>
</dbReference>
<evidence type="ECO:0000313" key="4">
    <source>
        <dbReference type="EMBL" id="NIJ13753.1"/>
    </source>
</evidence>
<evidence type="ECO:0000256" key="2">
    <source>
        <dbReference type="PROSITE-ProRule" id="PRU00335"/>
    </source>
</evidence>
<dbReference type="AlphaFoldDB" id="A0A7X5UU53"/>
<keyword evidence="1 2" id="KW-0238">DNA-binding</keyword>
<feature type="DNA-binding region" description="H-T-H motif" evidence="2">
    <location>
        <begin position="25"/>
        <end position="44"/>
    </location>
</feature>
<dbReference type="SUPFAM" id="SSF46689">
    <property type="entry name" value="Homeodomain-like"/>
    <property type="match status" value="1"/>
</dbReference>
<dbReference type="GO" id="GO:0003677">
    <property type="term" value="F:DNA binding"/>
    <property type="evidence" value="ECO:0007669"/>
    <property type="project" value="UniProtKB-UniRule"/>
</dbReference>
<accession>A0A7X5UU53</accession>
<dbReference type="InterPro" id="IPR009057">
    <property type="entry name" value="Homeodomain-like_sf"/>
</dbReference>
<gene>
    <name evidence="4" type="ORF">FHU38_004097</name>
</gene>
<dbReference type="RefSeq" id="WP_167173763.1">
    <property type="nucleotide sequence ID" value="NZ_JAAOYM010000001.1"/>
</dbReference>
<comment type="caution">
    <text evidence="4">The sequence shown here is derived from an EMBL/GenBank/DDBJ whole genome shotgun (WGS) entry which is preliminary data.</text>
</comment>
<proteinExistence type="predicted"/>
<evidence type="ECO:0000259" key="3">
    <source>
        <dbReference type="PROSITE" id="PS50977"/>
    </source>
</evidence>
<dbReference type="EMBL" id="JAAOYM010000001">
    <property type="protein sequence ID" value="NIJ13753.1"/>
    <property type="molecule type" value="Genomic_DNA"/>
</dbReference>
<protein>
    <submittedName>
        <fullName evidence="4">DNA-binding transcriptional regulator YbjK</fullName>
    </submittedName>
</protein>
<dbReference type="Gene3D" id="1.10.357.10">
    <property type="entry name" value="Tetracycline Repressor, domain 2"/>
    <property type="match status" value="1"/>
</dbReference>
<dbReference type="Pfam" id="PF17940">
    <property type="entry name" value="TetR_C_31"/>
    <property type="match status" value="1"/>
</dbReference>
<evidence type="ECO:0000256" key="1">
    <source>
        <dbReference type="ARBA" id="ARBA00023125"/>
    </source>
</evidence>
<organism evidence="4 5">
    <name type="scientific">Saccharomonospora amisosensis</name>
    <dbReference type="NCBI Taxonomy" id="1128677"/>
    <lineage>
        <taxon>Bacteria</taxon>
        <taxon>Bacillati</taxon>
        <taxon>Actinomycetota</taxon>
        <taxon>Actinomycetes</taxon>
        <taxon>Pseudonocardiales</taxon>
        <taxon>Pseudonocardiaceae</taxon>
        <taxon>Saccharomonospora</taxon>
    </lineage>
</organism>
<keyword evidence="5" id="KW-1185">Reference proteome</keyword>
<reference evidence="4 5" key="1">
    <citation type="submission" date="2020-03" db="EMBL/GenBank/DDBJ databases">
        <title>Sequencing the genomes of 1000 actinobacteria strains.</title>
        <authorList>
            <person name="Klenk H.-P."/>
        </authorList>
    </citation>
    <scope>NUCLEOTIDE SEQUENCE [LARGE SCALE GENOMIC DNA]</scope>
    <source>
        <strain evidence="4 5">DSM 45685</strain>
    </source>
</reference>
<feature type="domain" description="HTH tetR-type" evidence="3">
    <location>
        <begin position="2"/>
        <end position="62"/>
    </location>
</feature>
<dbReference type="Proteomes" id="UP000545493">
    <property type="component" value="Unassembled WGS sequence"/>
</dbReference>
<evidence type="ECO:0000313" key="5">
    <source>
        <dbReference type="Proteomes" id="UP000545493"/>
    </source>
</evidence>
<dbReference type="Pfam" id="PF00440">
    <property type="entry name" value="TetR_N"/>
    <property type="match status" value="1"/>
</dbReference>
<dbReference type="InterPro" id="IPR001647">
    <property type="entry name" value="HTH_TetR"/>
</dbReference>
<sequence length="189" mass="20630">MTARRQQVLDAAIQVLGTRGTRQLTHRAVDAEAGLAAGSTSNYFRTRQALLSGVLRRLSELDIAAWGQFAVRLGDTDDIDPDVFAEAVAGFTVELARSARVVTMARQAIFAEATFHEELSRQIGVLRREIGEQGSRWLARLGSPTPQADFWSLMALVDGLLLHECTNPGTAFHPAPAVHALLRGLRATW</sequence>